<dbReference type="InterPro" id="IPR036249">
    <property type="entry name" value="Thioredoxin-like_sf"/>
</dbReference>
<proteinExistence type="predicted"/>
<protein>
    <submittedName>
        <fullName evidence="6">27kDa outer membrane protein</fullName>
    </submittedName>
</protein>
<evidence type="ECO:0000313" key="6">
    <source>
        <dbReference type="EMBL" id="EAQ11652.1"/>
    </source>
</evidence>
<gene>
    <name evidence="6" type="ORF">RB2654_22233</name>
</gene>
<dbReference type="GO" id="GO:0015036">
    <property type="term" value="F:disulfide oxidoreductase activity"/>
    <property type="evidence" value="ECO:0007669"/>
    <property type="project" value="UniProtKB-ARBA"/>
</dbReference>
<name>A3VJ45_9RHOB</name>
<dbReference type="Pfam" id="PF01323">
    <property type="entry name" value="DSBA"/>
    <property type="match status" value="1"/>
</dbReference>
<dbReference type="EMBL" id="AAMT01000013">
    <property type="protein sequence ID" value="EAQ11652.1"/>
    <property type="molecule type" value="Genomic_DNA"/>
</dbReference>
<reference evidence="6 7" key="1">
    <citation type="journal article" date="2010" name="J. Bacteriol.">
        <title>Genome sequences of Pelagibaca bermudensis HTCC2601T and Maritimibacter alkaliphilus HTCC2654T, the type strains of two marine Roseobacter genera.</title>
        <authorList>
            <person name="Thrash J.C."/>
            <person name="Cho J.C."/>
            <person name="Ferriera S."/>
            <person name="Johnson J."/>
            <person name="Vergin K.L."/>
            <person name="Giovannoni S.J."/>
        </authorList>
    </citation>
    <scope>NUCLEOTIDE SEQUENCE [LARGE SCALE GENOMIC DNA]</scope>
    <source>
        <strain evidence="6 7">HTCC2654</strain>
    </source>
</reference>
<dbReference type="Pfam" id="PF18312">
    <property type="entry name" value="ScsC_N"/>
    <property type="match status" value="1"/>
</dbReference>
<keyword evidence="7" id="KW-1185">Reference proteome</keyword>
<organism evidence="6 7">
    <name type="scientific">Maritimibacter alkaliphilus HTCC2654</name>
    <dbReference type="NCBI Taxonomy" id="314271"/>
    <lineage>
        <taxon>Bacteria</taxon>
        <taxon>Pseudomonadati</taxon>
        <taxon>Pseudomonadota</taxon>
        <taxon>Alphaproteobacteria</taxon>
        <taxon>Rhodobacterales</taxon>
        <taxon>Roseobacteraceae</taxon>
        <taxon>Maritimibacter</taxon>
    </lineage>
</organism>
<dbReference type="PANTHER" id="PTHR13887:SF14">
    <property type="entry name" value="DISULFIDE BOND FORMATION PROTEIN D"/>
    <property type="match status" value="1"/>
</dbReference>
<dbReference type="InterPro" id="IPR013766">
    <property type="entry name" value="Thioredoxin_domain"/>
</dbReference>
<evidence type="ECO:0000259" key="5">
    <source>
        <dbReference type="PROSITE" id="PS51352"/>
    </source>
</evidence>
<dbReference type="Proteomes" id="UP000002931">
    <property type="component" value="Unassembled WGS sequence"/>
</dbReference>
<feature type="domain" description="Thioredoxin" evidence="5">
    <location>
        <begin position="37"/>
        <end position="226"/>
    </location>
</feature>
<dbReference type="PROSITE" id="PS51352">
    <property type="entry name" value="THIOREDOXIN_2"/>
    <property type="match status" value="1"/>
</dbReference>
<keyword evidence="3" id="KW-1015">Disulfide bond</keyword>
<dbReference type="STRING" id="314271.RB2654_22233"/>
<evidence type="ECO:0000256" key="2">
    <source>
        <dbReference type="ARBA" id="ARBA00023002"/>
    </source>
</evidence>
<evidence type="ECO:0000256" key="4">
    <source>
        <dbReference type="ARBA" id="ARBA00023284"/>
    </source>
</evidence>
<evidence type="ECO:0000256" key="3">
    <source>
        <dbReference type="ARBA" id="ARBA00023157"/>
    </source>
</evidence>
<dbReference type="Gene3D" id="3.40.30.10">
    <property type="entry name" value="Glutaredoxin"/>
    <property type="match status" value="1"/>
</dbReference>
<dbReference type="InterPro" id="IPR041205">
    <property type="entry name" value="ScsC_N"/>
</dbReference>
<dbReference type="HOGENOM" id="CLU_000288_47_4_5"/>
<dbReference type="InterPro" id="IPR001853">
    <property type="entry name" value="DSBA-like_thioredoxin_dom"/>
</dbReference>
<dbReference type="AlphaFoldDB" id="A3VJ45"/>
<keyword evidence="2" id="KW-0560">Oxidoreductase</keyword>
<sequence length="229" mass="25556">MLPIPALADELSESRVKELVLEAIRENPEIVMEAVAILEQRQAQAQELSQAQVLNDQRDLIENDPNAPVLGNLEGDVTVVEFFDYNCPYCRRVKPEVRALIEDDPNIRLVYREWPILGDGSVFAAKAALAARKQDKYEEFHWAMMGLEGRAEEASVLRVAEEIGLDIAQLRKDMEAPEVEEHIATSMQLTQALGFNGTPSFVIGDALVPGFVEKAQLADLVEEARKVED</sequence>
<evidence type="ECO:0000256" key="1">
    <source>
        <dbReference type="ARBA" id="ARBA00022729"/>
    </source>
</evidence>
<dbReference type="PROSITE" id="PS00194">
    <property type="entry name" value="THIOREDOXIN_1"/>
    <property type="match status" value="1"/>
</dbReference>
<dbReference type="PANTHER" id="PTHR13887">
    <property type="entry name" value="GLUTATHIONE S-TRANSFERASE KAPPA"/>
    <property type="match status" value="1"/>
</dbReference>
<keyword evidence="1" id="KW-0732">Signal</keyword>
<dbReference type="InterPro" id="IPR017937">
    <property type="entry name" value="Thioredoxin_CS"/>
</dbReference>
<keyword evidence="4" id="KW-0676">Redox-active center</keyword>
<dbReference type="CDD" id="cd03023">
    <property type="entry name" value="DsbA_Com1_like"/>
    <property type="match status" value="1"/>
</dbReference>
<comment type="caution">
    <text evidence="6">The sequence shown here is derived from an EMBL/GenBank/DDBJ whole genome shotgun (WGS) entry which is preliminary data.</text>
</comment>
<dbReference type="SUPFAM" id="SSF52833">
    <property type="entry name" value="Thioredoxin-like"/>
    <property type="match status" value="1"/>
</dbReference>
<accession>A3VJ45</accession>
<evidence type="ECO:0000313" key="7">
    <source>
        <dbReference type="Proteomes" id="UP000002931"/>
    </source>
</evidence>